<dbReference type="Proteomes" id="UP000298460">
    <property type="component" value="Unassembled WGS sequence"/>
</dbReference>
<dbReference type="PANTHER" id="PTHR31862">
    <property type="entry name" value="UPF0261 DOMAIN PROTEIN (AFU_ORTHOLOGUE AFUA_1G10120)"/>
    <property type="match status" value="1"/>
</dbReference>
<dbReference type="EMBL" id="SPQQ01000001">
    <property type="protein sequence ID" value="TGE39747.1"/>
    <property type="molecule type" value="Genomic_DNA"/>
</dbReference>
<dbReference type="InterPro" id="IPR056778">
    <property type="entry name" value="UPF0261_C"/>
</dbReference>
<dbReference type="Pfam" id="PF23189">
    <property type="entry name" value="UPF0261_C"/>
    <property type="match status" value="1"/>
</dbReference>
<reference evidence="3 4" key="1">
    <citation type="submission" date="2019-03" db="EMBL/GenBank/DDBJ databases">
        <title>Draft Genome Sequence of Desulfosporosinus fructosivorans Strain 63.6F, Isolated from Marine Sediment in the Baltic Sea.</title>
        <authorList>
            <person name="Hausmann B."/>
            <person name="Vandieken V."/>
            <person name="Pjevac P."/>
            <person name="Schreck K."/>
            <person name="Herbold C.W."/>
            <person name="Loy A."/>
        </authorList>
    </citation>
    <scope>NUCLEOTIDE SEQUENCE [LARGE SCALE GENOMIC DNA]</scope>
    <source>
        <strain evidence="3 4">63.6F</strain>
    </source>
</reference>
<dbReference type="Gene3D" id="3.40.50.12030">
    <property type="entry name" value="Uncharacterised protein family UPF0261, NC domain"/>
    <property type="match status" value="1"/>
</dbReference>
<accession>A0A4Z0RC49</accession>
<evidence type="ECO:0000313" key="3">
    <source>
        <dbReference type="EMBL" id="TGE39747.1"/>
    </source>
</evidence>
<protein>
    <submittedName>
        <fullName evidence="3">UPF0261 family protein</fullName>
    </submittedName>
</protein>
<dbReference type="Gene3D" id="3.40.50.12020">
    <property type="entry name" value="Uncharacterised protein family UPF0261, NN domain"/>
    <property type="match status" value="1"/>
</dbReference>
<dbReference type="Pfam" id="PF06792">
    <property type="entry name" value="UPF0261"/>
    <property type="match status" value="1"/>
</dbReference>
<dbReference type="OrthoDB" id="9776369at2"/>
<dbReference type="InterPro" id="IPR008322">
    <property type="entry name" value="UPF0261"/>
</dbReference>
<feature type="domain" description="UPF0261" evidence="2">
    <location>
        <begin position="188"/>
        <end position="404"/>
    </location>
</feature>
<sequence length="410" mass="43637">MTAGKVVIIGTLDTKGVELQYIKEIVEGSGLQTIVINAGIIGKPYFEPDISNVSVAEAAGTTLMELIEQGDRGQAIDVMMKGSAEIVRQLFQAGQVGGMISVGGSAGTTVGCYAMQVLPVGVPKIMVSTVASGDTSPYVGVKDITMMYSVVDISGLNRLSRTILANAAFGISGMVKGSQSTQTQAAEKTLLGATMFGVTTACVTKAREYLEERGYEVLVFHATGSGGRAMESLIESGYIKGVLDITTTEWCDELVGGIFAAGPLRLEAAGKAGIPQVVSVGALDMVNFGSLDSVPGKFKGRRLYQHNPTITLMRTTVEENRELGKIIAHKLNQTLGPTALFLPLKGVSAIDQEGQPFYGPEEDEALFQTLREELNPVRVSLVEMNKNINDQEFAVAMAEKLIQMLEAKEN</sequence>
<dbReference type="InterPro" id="IPR051353">
    <property type="entry name" value="Tobamovirus_resist_UPF0261"/>
</dbReference>
<proteinExistence type="predicted"/>
<feature type="domain" description="UPF0261" evidence="1">
    <location>
        <begin position="5"/>
        <end position="179"/>
    </location>
</feature>
<evidence type="ECO:0000259" key="2">
    <source>
        <dbReference type="Pfam" id="PF23189"/>
    </source>
</evidence>
<keyword evidence="4" id="KW-1185">Reference proteome</keyword>
<gene>
    <name evidence="3" type="ORF">E4K67_01770</name>
</gene>
<organism evidence="3 4">
    <name type="scientific">Desulfosporosinus fructosivorans</name>
    <dbReference type="NCBI Taxonomy" id="2018669"/>
    <lineage>
        <taxon>Bacteria</taxon>
        <taxon>Bacillati</taxon>
        <taxon>Bacillota</taxon>
        <taxon>Clostridia</taxon>
        <taxon>Eubacteriales</taxon>
        <taxon>Desulfitobacteriaceae</taxon>
        <taxon>Desulfosporosinus</taxon>
    </lineage>
</organism>
<comment type="caution">
    <text evidence="3">The sequence shown here is derived from an EMBL/GenBank/DDBJ whole genome shotgun (WGS) entry which is preliminary data.</text>
</comment>
<evidence type="ECO:0000313" key="4">
    <source>
        <dbReference type="Proteomes" id="UP000298460"/>
    </source>
</evidence>
<dbReference type="NCBIfam" id="NF002674">
    <property type="entry name" value="PRK02399.1-2"/>
    <property type="match status" value="1"/>
</dbReference>
<name>A0A4Z0RC49_9FIRM</name>
<dbReference type="PIRSF" id="PIRSF033271">
    <property type="entry name" value="UCP033271"/>
    <property type="match status" value="1"/>
</dbReference>
<dbReference type="InterPro" id="IPR044122">
    <property type="entry name" value="UPF0261_N"/>
</dbReference>
<dbReference type="AlphaFoldDB" id="A0A4Z0RC49"/>
<dbReference type="RefSeq" id="WP_135544686.1">
    <property type="nucleotide sequence ID" value="NZ_SPQQ01000001.1"/>
</dbReference>
<dbReference type="CDD" id="cd15488">
    <property type="entry name" value="Tm-1-like"/>
    <property type="match status" value="1"/>
</dbReference>
<evidence type="ECO:0000259" key="1">
    <source>
        <dbReference type="Pfam" id="PF06792"/>
    </source>
</evidence>
<dbReference type="PANTHER" id="PTHR31862:SF1">
    <property type="entry name" value="UPF0261 DOMAIN PROTEIN (AFU_ORTHOLOGUE AFUA_1G10120)"/>
    <property type="match status" value="1"/>
</dbReference>